<dbReference type="InterPro" id="IPR043730">
    <property type="entry name" value="DUF5673"/>
</dbReference>
<keyword evidence="1" id="KW-1133">Transmembrane helix</keyword>
<dbReference type="Proteomes" id="UP000473885">
    <property type="component" value="Unassembled WGS sequence"/>
</dbReference>
<evidence type="ECO:0000313" key="3">
    <source>
        <dbReference type="EMBL" id="NEZ47485.1"/>
    </source>
</evidence>
<keyword evidence="1" id="KW-0812">Transmembrane</keyword>
<comment type="caution">
    <text evidence="3">The sequence shown here is derived from an EMBL/GenBank/DDBJ whole genome shotgun (WGS) entry which is preliminary data.</text>
</comment>
<accession>A0A6M0RB19</accession>
<keyword evidence="4" id="KW-1185">Reference proteome</keyword>
<sequence>MDILKFTLLMLVLFFFTLWVMLTFINLWYKTKIGGKVILNIKRGFERNIMILMGILVMVLATLSNNPSSYVEIIIAIVILYNGIEKFEIMENGIFVEGNFKKWEDIESCNWHEVLNNTLVIKGKSNTNSLRRFNTIKLKLKKEEQDEVFYMIKSNINHSLKCVSK</sequence>
<feature type="domain" description="DUF5673" evidence="2">
    <location>
        <begin position="86"/>
        <end position="155"/>
    </location>
</feature>
<organism evidence="3 4">
    <name type="scientific">Clostridium niameyense</name>
    <dbReference type="NCBI Taxonomy" id="1622073"/>
    <lineage>
        <taxon>Bacteria</taxon>
        <taxon>Bacillati</taxon>
        <taxon>Bacillota</taxon>
        <taxon>Clostridia</taxon>
        <taxon>Eubacteriales</taxon>
        <taxon>Clostridiaceae</taxon>
        <taxon>Clostridium</taxon>
    </lineage>
</organism>
<dbReference type="Pfam" id="PF18923">
    <property type="entry name" value="DUF5673"/>
    <property type="match status" value="1"/>
</dbReference>
<feature type="transmembrane region" description="Helical" evidence="1">
    <location>
        <begin position="45"/>
        <end position="63"/>
    </location>
</feature>
<feature type="transmembrane region" description="Helical" evidence="1">
    <location>
        <begin position="6"/>
        <end position="29"/>
    </location>
</feature>
<protein>
    <recommendedName>
        <fullName evidence="2">DUF5673 domain-containing protein</fullName>
    </recommendedName>
</protein>
<dbReference type="EMBL" id="SXDP01000008">
    <property type="protein sequence ID" value="NEZ47485.1"/>
    <property type="molecule type" value="Genomic_DNA"/>
</dbReference>
<evidence type="ECO:0000313" key="4">
    <source>
        <dbReference type="Proteomes" id="UP000473885"/>
    </source>
</evidence>
<dbReference type="AlphaFoldDB" id="A0A6M0RB19"/>
<name>A0A6M0RB19_9CLOT</name>
<keyword evidence="1" id="KW-0472">Membrane</keyword>
<dbReference type="RefSeq" id="WP_163249491.1">
    <property type="nucleotide sequence ID" value="NZ_SXDP01000008.1"/>
</dbReference>
<reference evidence="3 4" key="1">
    <citation type="submission" date="2019-04" db="EMBL/GenBank/DDBJ databases">
        <title>Genome sequencing of Clostridium botulinum Groups I-IV and Clostridium butyricum.</title>
        <authorList>
            <person name="Brunt J."/>
            <person name="Van Vliet A.H.M."/>
            <person name="Stringer S.C."/>
            <person name="Carter A.T."/>
            <person name="Peck M.W."/>
        </authorList>
    </citation>
    <scope>NUCLEOTIDE SEQUENCE [LARGE SCALE GENOMIC DNA]</scope>
    <source>
        <strain evidence="3 4">IFR 18/094</strain>
    </source>
</reference>
<evidence type="ECO:0000259" key="2">
    <source>
        <dbReference type="Pfam" id="PF18923"/>
    </source>
</evidence>
<evidence type="ECO:0000256" key="1">
    <source>
        <dbReference type="SAM" id="Phobius"/>
    </source>
</evidence>
<proteinExistence type="predicted"/>
<gene>
    <name evidence="3" type="ORF">FDF74_09805</name>
</gene>